<dbReference type="EMBL" id="JANBUJ010000134">
    <property type="protein sequence ID" value="KAJ2774117.1"/>
    <property type="molecule type" value="Genomic_DNA"/>
</dbReference>
<name>A0ACC1K5Z4_9FUNG</name>
<organism evidence="1 2">
    <name type="scientific">Coemansia nantahalensis</name>
    <dbReference type="NCBI Taxonomy" id="2789366"/>
    <lineage>
        <taxon>Eukaryota</taxon>
        <taxon>Fungi</taxon>
        <taxon>Fungi incertae sedis</taxon>
        <taxon>Zoopagomycota</taxon>
        <taxon>Kickxellomycotina</taxon>
        <taxon>Kickxellomycetes</taxon>
        <taxon>Kickxellales</taxon>
        <taxon>Kickxellaceae</taxon>
        <taxon>Coemansia</taxon>
    </lineage>
</organism>
<evidence type="ECO:0000313" key="2">
    <source>
        <dbReference type="Proteomes" id="UP001140234"/>
    </source>
</evidence>
<sequence>MGNTLSFSVTPSEQRRVSLIEAMSGLHADPRGRADAIMVIFFTAAYAFDLVAVAYMLANRNYPPIRCKSPILMAGALVSSILWFVGDIQSKGHVPLKDTPWNNCKAFGMWIGALLGVYALGALVAVRALGLIRVFIMGRPFRGRGLYLVLLAYAVSLLVYGAAVQALPAKKTMYYVDVADVCDFSKGLQAAVFAVLGFNWLVVLVLSWHLCSIKSSFNEVFETVVGCLLVFAVLITSIVMHYVMTAYPLNATYRILNTSINHASTQIFWWTIMGVPMFNCLFRRERYLSEWTLKLLSDGLHNEYDVSGGMGSEKAPLTQQTGKGSPQAASPNARYNDAHLGTSRLEVPIADGDHSDHSGEPISWPWLTDFQQAKEPQSNRRRFQRW</sequence>
<keyword evidence="2" id="KW-1185">Reference proteome</keyword>
<proteinExistence type="predicted"/>
<accession>A0ACC1K5Z4</accession>
<dbReference type="Proteomes" id="UP001140234">
    <property type="component" value="Unassembled WGS sequence"/>
</dbReference>
<protein>
    <submittedName>
        <fullName evidence="1">Uncharacterized protein</fullName>
    </submittedName>
</protein>
<comment type="caution">
    <text evidence="1">The sequence shown here is derived from an EMBL/GenBank/DDBJ whole genome shotgun (WGS) entry which is preliminary data.</text>
</comment>
<evidence type="ECO:0000313" key="1">
    <source>
        <dbReference type="EMBL" id="KAJ2774117.1"/>
    </source>
</evidence>
<reference evidence="1" key="1">
    <citation type="submission" date="2022-07" db="EMBL/GenBank/DDBJ databases">
        <title>Phylogenomic reconstructions and comparative analyses of Kickxellomycotina fungi.</title>
        <authorList>
            <person name="Reynolds N.K."/>
            <person name="Stajich J.E."/>
            <person name="Barry K."/>
            <person name="Grigoriev I.V."/>
            <person name="Crous P."/>
            <person name="Smith M.E."/>
        </authorList>
    </citation>
    <scope>NUCLEOTIDE SEQUENCE</scope>
    <source>
        <strain evidence="1">CBS 109366</strain>
    </source>
</reference>
<gene>
    <name evidence="1" type="ORF">IWQ57_000974</name>
</gene>